<keyword evidence="2" id="KW-1185">Reference proteome</keyword>
<proteinExistence type="predicted"/>
<reference evidence="1 2" key="1">
    <citation type="journal article" date="2018" name="Front. Plant Sci.">
        <title>Red Clover (Trifolium pratense) and Zigzag Clover (T. medium) - A Picture of Genomic Similarities and Differences.</title>
        <authorList>
            <person name="Dluhosova J."/>
            <person name="Istvanek J."/>
            <person name="Nedelnik J."/>
            <person name="Repkova J."/>
        </authorList>
    </citation>
    <scope>NUCLEOTIDE SEQUENCE [LARGE SCALE GENOMIC DNA]</scope>
    <source>
        <strain evidence="2">cv. 10/8</strain>
        <tissue evidence="1">Leaf</tissue>
    </source>
</reference>
<name>A0A392PKW4_9FABA</name>
<sequence>VTEEKKMAHDVNITRVGRPPENVLHARSCMNPEECTP</sequence>
<feature type="non-terminal residue" evidence="1">
    <location>
        <position position="1"/>
    </location>
</feature>
<dbReference type="EMBL" id="LXQA010084118">
    <property type="protein sequence ID" value="MCI12422.1"/>
    <property type="molecule type" value="Genomic_DNA"/>
</dbReference>
<gene>
    <name evidence="1" type="ORF">A2U01_0033527</name>
</gene>
<protein>
    <submittedName>
        <fullName evidence="1">Uncharacterized protein</fullName>
    </submittedName>
</protein>
<accession>A0A392PKW4</accession>
<comment type="caution">
    <text evidence="1">The sequence shown here is derived from an EMBL/GenBank/DDBJ whole genome shotgun (WGS) entry which is preliminary data.</text>
</comment>
<organism evidence="1 2">
    <name type="scientific">Trifolium medium</name>
    <dbReference type="NCBI Taxonomy" id="97028"/>
    <lineage>
        <taxon>Eukaryota</taxon>
        <taxon>Viridiplantae</taxon>
        <taxon>Streptophyta</taxon>
        <taxon>Embryophyta</taxon>
        <taxon>Tracheophyta</taxon>
        <taxon>Spermatophyta</taxon>
        <taxon>Magnoliopsida</taxon>
        <taxon>eudicotyledons</taxon>
        <taxon>Gunneridae</taxon>
        <taxon>Pentapetalae</taxon>
        <taxon>rosids</taxon>
        <taxon>fabids</taxon>
        <taxon>Fabales</taxon>
        <taxon>Fabaceae</taxon>
        <taxon>Papilionoideae</taxon>
        <taxon>50 kb inversion clade</taxon>
        <taxon>NPAAA clade</taxon>
        <taxon>Hologalegina</taxon>
        <taxon>IRL clade</taxon>
        <taxon>Trifolieae</taxon>
        <taxon>Trifolium</taxon>
    </lineage>
</organism>
<evidence type="ECO:0000313" key="1">
    <source>
        <dbReference type="EMBL" id="MCI12422.1"/>
    </source>
</evidence>
<dbReference type="AlphaFoldDB" id="A0A392PKW4"/>
<dbReference type="Proteomes" id="UP000265520">
    <property type="component" value="Unassembled WGS sequence"/>
</dbReference>
<evidence type="ECO:0000313" key="2">
    <source>
        <dbReference type="Proteomes" id="UP000265520"/>
    </source>
</evidence>